<protein>
    <submittedName>
        <fullName evidence="1">Uncharacterized protein</fullName>
    </submittedName>
</protein>
<dbReference type="Proteomes" id="UP000787472">
    <property type="component" value="Unassembled WGS sequence"/>
</dbReference>
<proteinExistence type="predicted"/>
<dbReference type="RefSeq" id="WP_167189077.1">
    <property type="nucleotide sequence ID" value="NZ_JAAONZ010000014.1"/>
</dbReference>
<dbReference type="AlphaFoldDB" id="A0A9E5T3K3"/>
<reference evidence="1" key="1">
    <citation type="submission" date="2020-03" db="EMBL/GenBank/DDBJ databases">
        <authorList>
            <person name="Guo F."/>
        </authorList>
    </citation>
    <scope>NUCLEOTIDE SEQUENCE</scope>
    <source>
        <strain evidence="1">JCM 30134</strain>
    </source>
</reference>
<comment type="caution">
    <text evidence="1">The sequence shown here is derived from an EMBL/GenBank/DDBJ whole genome shotgun (WGS) entry which is preliminary data.</text>
</comment>
<sequence length="165" mass="18923">MGICAEELRTFVIRPTLKHLGHHSDAAEELLLGTAAKESGLGFHLADDQNKGMGIFRIRPLTHRRIWDKFLIHNPPLASTIRGLASQHAFLDHPHAELATNLRYTTAIAWLIYYRHQKPLPEAADIEGLAQFWWRHYQRRTGGSTQEFIQHYHQFVRGKKQATAA</sequence>
<dbReference type="EMBL" id="JAAONZ010000014">
    <property type="protein sequence ID" value="NHO67069.1"/>
    <property type="molecule type" value="Genomic_DNA"/>
</dbReference>
<evidence type="ECO:0000313" key="2">
    <source>
        <dbReference type="Proteomes" id="UP000787472"/>
    </source>
</evidence>
<gene>
    <name evidence="1" type="ORF">G8770_16085</name>
</gene>
<name>A0A9E5T3K3_9GAMM</name>
<accession>A0A9E5T3K3</accession>
<evidence type="ECO:0000313" key="1">
    <source>
        <dbReference type="EMBL" id="NHO67069.1"/>
    </source>
</evidence>
<organism evidence="1 2">
    <name type="scientific">Pseudomaricurvus hydrocarbonicus</name>
    <dbReference type="NCBI Taxonomy" id="1470433"/>
    <lineage>
        <taxon>Bacteria</taxon>
        <taxon>Pseudomonadati</taxon>
        <taxon>Pseudomonadota</taxon>
        <taxon>Gammaproteobacteria</taxon>
        <taxon>Cellvibrionales</taxon>
        <taxon>Cellvibrionaceae</taxon>
        <taxon>Pseudomaricurvus</taxon>
    </lineage>
</organism>
<keyword evidence="2" id="KW-1185">Reference proteome</keyword>